<dbReference type="STRING" id="889378.Spiaf_1833"/>
<dbReference type="AlphaFoldDB" id="H9UK47"/>
<reference evidence="10" key="1">
    <citation type="journal article" date="2013" name="Stand. Genomic Sci.">
        <title>Complete genome sequence of the halophilic bacterium Spirochaeta africana type strain (Z-7692(T)) from the alkaline Lake Magadi in the East African Rift.</title>
        <authorList>
            <person name="Liolos K."/>
            <person name="Abt B."/>
            <person name="Scheuner C."/>
            <person name="Teshima H."/>
            <person name="Held B."/>
            <person name="Lapidus A."/>
            <person name="Nolan M."/>
            <person name="Lucas S."/>
            <person name="Deshpande S."/>
            <person name="Cheng J.F."/>
            <person name="Tapia R."/>
            <person name="Goodwin L.A."/>
            <person name="Pitluck S."/>
            <person name="Pagani I."/>
            <person name="Ivanova N."/>
            <person name="Mavromatis K."/>
            <person name="Mikhailova N."/>
            <person name="Huntemann M."/>
            <person name="Pati A."/>
            <person name="Chen A."/>
            <person name="Palaniappan K."/>
            <person name="Land M."/>
            <person name="Rohde M."/>
            <person name="Tindall B.J."/>
            <person name="Detter J.C."/>
            <person name="Goker M."/>
            <person name="Bristow J."/>
            <person name="Eisen J.A."/>
            <person name="Markowitz V."/>
            <person name="Hugenholtz P."/>
            <person name="Woyke T."/>
            <person name="Klenk H.P."/>
            <person name="Kyrpides N.C."/>
        </authorList>
    </citation>
    <scope>NUCLEOTIDE SEQUENCE</scope>
    <source>
        <strain evidence="10">ATCC 700263 / DSM 8902 / Z-7692</strain>
    </source>
</reference>
<evidence type="ECO:0000313" key="9">
    <source>
        <dbReference type="EMBL" id="AFG37890.1"/>
    </source>
</evidence>
<sequence length="340" mass="36848">MLPLPVLICFTRSLALLLDCGLGLPESLEAATDMLPPRRRRIMYAVIAALRTGNTLSAAMQQQPGVFPSMYTGMIAVGETTGSISAVLTEISRYLEQHATLHSKLIGAAMYPAVVLTALAVGVAGLLLYGMPRLDSLLLQLDPAAAYRIRCRMAIILAAAGGLLFVLGIAVSGWLLRQQMPQELCIGLERLALRLPIAGRLLQFRLLVRWAFTMEILLQRGIPLEQALAIAGRTEKLTAFRQELSELQTAVSTGRSIVTIMPQSCLPPAVYSWLSVGEKTGSLQAVFSRLRRVYSTHLEQYIATLTRLTEPVLIAVVGTILLGVIIAVILPLLHTFGGIV</sequence>
<evidence type="ECO:0000256" key="6">
    <source>
        <dbReference type="ARBA" id="ARBA00023136"/>
    </source>
</evidence>
<name>H9UK47_SPIAZ</name>
<evidence type="ECO:0000259" key="8">
    <source>
        <dbReference type="Pfam" id="PF00482"/>
    </source>
</evidence>
<feature type="domain" description="Type II secretion system protein GspF" evidence="8">
    <location>
        <begin position="10"/>
        <end position="132"/>
    </location>
</feature>
<dbReference type="eggNOG" id="COG1459">
    <property type="taxonomic scope" value="Bacteria"/>
</dbReference>
<comment type="similarity">
    <text evidence="2">Belongs to the GSP F family.</text>
</comment>
<dbReference type="HOGENOM" id="CLU_035032_0_1_12"/>
<feature type="transmembrane region" description="Helical" evidence="7">
    <location>
        <begin position="109"/>
        <end position="132"/>
    </location>
</feature>
<gene>
    <name evidence="9" type="ordered locus">Spiaf_1833</name>
</gene>
<accession>H9UK47</accession>
<dbReference type="GO" id="GO:0005886">
    <property type="term" value="C:plasma membrane"/>
    <property type="evidence" value="ECO:0007669"/>
    <property type="project" value="UniProtKB-SubCell"/>
</dbReference>
<evidence type="ECO:0000256" key="1">
    <source>
        <dbReference type="ARBA" id="ARBA00004651"/>
    </source>
</evidence>
<keyword evidence="4 7" id="KW-0812">Transmembrane</keyword>
<keyword evidence="6 7" id="KW-0472">Membrane</keyword>
<protein>
    <submittedName>
        <fullName evidence="9">Type II secretory pathway, component PulF</fullName>
    </submittedName>
</protein>
<evidence type="ECO:0000256" key="2">
    <source>
        <dbReference type="ARBA" id="ARBA00005745"/>
    </source>
</evidence>
<proteinExistence type="inferred from homology"/>
<organism evidence="9 10">
    <name type="scientific">Spirochaeta africana (strain ATCC 700263 / DSM 8902 / Z-7692)</name>
    <dbReference type="NCBI Taxonomy" id="889378"/>
    <lineage>
        <taxon>Bacteria</taxon>
        <taxon>Pseudomonadati</taxon>
        <taxon>Spirochaetota</taxon>
        <taxon>Spirochaetia</taxon>
        <taxon>Spirochaetales</taxon>
        <taxon>Spirochaetaceae</taxon>
        <taxon>Spirochaeta</taxon>
    </lineage>
</organism>
<feature type="domain" description="Type II secretion system protein GspF" evidence="8">
    <location>
        <begin position="213"/>
        <end position="331"/>
    </location>
</feature>
<dbReference type="RefSeq" id="WP_014455873.1">
    <property type="nucleotide sequence ID" value="NC_017098.1"/>
</dbReference>
<dbReference type="PRINTS" id="PR00812">
    <property type="entry name" value="BCTERIALGSPF"/>
</dbReference>
<dbReference type="Gene3D" id="1.20.81.30">
    <property type="entry name" value="Type II secretion system (T2SS), domain F"/>
    <property type="match status" value="2"/>
</dbReference>
<dbReference type="Proteomes" id="UP000007383">
    <property type="component" value="Chromosome"/>
</dbReference>
<dbReference type="Pfam" id="PF00482">
    <property type="entry name" value="T2SSF"/>
    <property type="match status" value="2"/>
</dbReference>
<keyword evidence="5 7" id="KW-1133">Transmembrane helix</keyword>
<dbReference type="KEGG" id="sfc:Spiaf_1833"/>
<evidence type="ECO:0000256" key="5">
    <source>
        <dbReference type="ARBA" id="ARBA00022989"/>
    </source>
</evidence>
<evidence type="ECO:0000256" key="7">
    <source>
        <dbReference type="SAM" id="Phobius"/>
    </source>
</evidence>
<dbReference type="InterPro" id="IPR042094">
    <property type="entry name" value="T2SS_GspF_sf"/>
</dbReference>
<keyword evidence="10" id="KW-1185">Reference proteome</keyword>
<dbReference type="InterPro" id="IPR018076">
    <property type="entry name" value="T2SS_GspF_dom"/>
</dbReference>
<evidence type="ECO:0000256" key="4">
    <source>
        <dbReference type="ARBA" id="ARBA00022692"/>
    </source>
</evidence>
<dbReference type="InterPro" id="IPR003004">
    <property type="entry name" value="GspF/PilC"/>
</dbReference>
<keyword evidence="3" id="KW-1003">Cell membrane</keyword>
<dbReference type="PANTHER" id="PTHR30012:SF0">
    <property type="entry name" value="TYPE II SECRETION SYSTEM PROTEIN F-RELATED"/>
    <property type="match status" value="1"/>
</dbReference>
<dbReference type="EMBL" id="CP003282">
    <property type="protein sequence ID" value="AFG37890.1"/>
    <property type="molecule type" value="Genomic_DNA"/>
</dbReference>
<comment type="subcellular location">
    <subcellularLocation>
        <location evidence="1">Cell membrane</location>
        <topology evidence="1">Multi-pass membrane protein</topology>
    </subcellularLocation>
</comment>
<evidence type="ECO:0000313" key="10">
    <source>
        <dbReference type="Proteomes" id="UP000007383"/>
    </source>
</evidence>
<dbReference type="PATRIC" id="fig|889378.3.peg.1823"/>
<feature type="transmembrane region" description="Helical" evidence="7">
    <location>
        <begin position="312"/>
        <end position="333"/>
    </location>
</feature>
<dbReference type="PANTHER" id="PTHR30012">
    <property type="entry name" value="GENERAL SECRETION PATHWAY PROTEIN"/>
    <property type="match status" value="1"/>
</dbReference>
<evidence type="ECO:0000256" key="3">
    <source>
        <dbReference type="ARBA" id="ARBA00022475"/>
    </source>
</evidence>
<feature type="transmembrane region" description="Helical" evidence="7">
    <location>
        <begin position="153"/>
        <end position="176"/>
    </location>
</feature>